<evidence type="ECO:0000313" key="4">
    <source>
        <dbReference type="EMBL" id="KRN21413.1"/>
    </source>
</evidence>
<dbReference type="PANTHER" id="PTHR43800:SF1">
    <property type="entry name" value="PEPTIDYL-LYSINE N-ACETYLTRANSFERASE YJAB"/>
    <property type="match status" value="1"/>
</dbReference>
<dbReference type="EMBL" id="AYZM01000115">
    <property type="protein sequence ID" value="KRN21413.1"/>
    <property type="molecule type" value="Genomic_DNA"/>
</dbReference>
<evidence type="ECO:0000259" key="3">
    <source>
        <dbReference type="PROSITE" id="PS51186"/>
    </source>
</evidence>
<dbReference type="InterPro" id="IPR016181">
    <property type="entry name" value="Acyl_CoA_acyltransferase"/>
</dbReference>
<dbReference type="AlphaFoldDB" id="A0A0R2F519"/>
<dbReference type="Proteomes" id="UP000051442">
    <property type="component" value="Unassembled WGS sequence"/>
</dbReference>
<evidence type="ECO:0000256" key="1">
    <source>
        <dbReference type="ARBA" id="ARBA00022679"/>
    </source>
</evidence>
<dbReference type="PROSITE" id="PS51186">
    <property type="entry name" value="GNAT"/>
    <property type="match status" value="1"/>
</dbReference>
<dbReference type="CDD" id="cd04301">
    <property type="entry name" value="NAT_SF"/>
    <property type="match status" value="1"/>
</dbReference>
<keyword evidence="5" id="KW-1185">Reference proteome</keyword>
<proteinExistence type="predicted"/>
<protein>
    <submittedName>
        <fullName evidence="4">Acetyltransferase</fullName>
    </submittedName>
</protein>
<accession>A0A0R2F519</accession>
<dbReference type="GO" id="GO:0016747">
    <property type="term" value="F:acyltransferase activity, transferring groups other than amino-acyl groups"/>
    <property type="evidence" value="ECO:0007669"/>
    <property type="project" value="InterPro"/>
</dbReference>
<name>A0A0R2F519_9LACO</name>
<dbReference type="Pfam" id="PF00583">
    <property type="entry name" value="Acetyltransf_1"/>
    <property type="match status" value="1"/>
</dbReference>
<gene>
    <name evidence="4" type="ORF">FD14_GL001064</name>
</gene>
<dbReference type="Gene3D" id="3.40.630.30">
    <property type="match status" value="1"/>
</dbReference>
<keyword evidence="2" id="KW-0012">Acyltransferase</keyword>
<evidence type="ECO:0000313" key="5">
    <source>
        <dbReference type="Proteomes" id="UP000051442"/>
    </source>
</evidence>
<reference evidence="4 5" key="1">
    <citation type="journal article" date="2015" name="Genome Announc.">
        <title>Expanding the biotechnology potential of lactobacilli through comparative genomics of 213 strains and associated genera.</title>
        <authorList>
            <person name="Sun Z."/>
            <person name="Harris H.M."/>
            <person name="McCann A."/>
            <person name="Guo C."/>
            <person name="Argimon S."/>
            <person name="Zhang W."/>
            <person name="Yang X."/>
            <person name="Jeffery I.B."/>
            <person name="Cooney J.C."/>
            <person name="Kagawa T.F."/>
            <person name="Liu W."/>
            <person name="Song Y."/>
            <person name="Salvetti E."/>
            <person name="Wrobel A."/>
            <person name="Rasinkangas P."/>
            <person name="Parkhill J."/>
            <person name="Rea M.C."/>
            <person name="O'Sullivan O."/>
            <person name="Ritari J."/>
            <person name="Douillard F.P."/>
            <person name="Paul Ross R."/>
            <person name="Yang R."/>
            <person name="Briner A.E."/>
            <person name="Felis G.E."/>
            <person name="de Vos W.M."/>
            <person name="Barrangou R."/>
            <person name="Klaenhammer T.R."/>
            <person name="Caufield P.W."/>
            <person name="Cui Y."/>
            <person name="Zhang H."/>
            <person name="O'Toole P.W."/>
        </authorList>
    </citation>
    <scope>NUCLEOTIDE SEQUENCE [LARGE SCALE GENOMIC DNA]</scope>
    <source>
        <strain evidence="4 5">DSM 23365</strain>
    </source>
</reference>
<dbReference type="STRING" id="1423804.FD14_GL001064"/>
<feature type="domain" description="N-acetyltransferase" evidence="3">
    <location>
        <begin position="6"/>
        <end position="140"/>
    </location>
</feature>
<dbReference type="OrthoDB" id="9788755at2"/>
<dbReference type="PANTHER" id="PTHR43800">
    <property type="entry name" value="PEPTIDYL-LYSINE N-ACETYLTRANSFERASE YJAB"/>
    <property type="match status" value="1"/>
</dbReference>
<organism evidence="4 5">
    <name type="scientific">Secundilactobacillus similis DSM 23365 = JCM 2765</name>
    <dbReference type="NCBI Taxonomy" id="1423804"/>
    <lineage>
        <taxon>Bacteria</taxon>
        <taxon>Bacillati</taxon>
        <taxon>Bacillota</taxon>
        <taxon>Bacilli</taxon>
        <taxon>Lactobacillales</taxon>
        <taxon>Lactobacillaceae</taxon>
        <taxon>Secundilactobacillus</taxon>
    </lineage>
</organism>
<dbReference type="PATRIC" id="fig|1423804.4.peg.1144"/>
<keyword evidence="1 4" id="KW-0808">Transferase</keyword>
<dbReference type="SUPFAM" id="SSF55729">
    <property type="entry name" value="Acyl-CoA N-acyltransferases (Nat)"/>
    <property type="match status" value="1"/>
</dbReference>
<evidence type="ECO:0000256" key="2">
    <source>
        <dbReference type="ARBA" id="ARBA00023315"/>
    </source>
</evidence>
<dbReference type="InterPro" id="IPR000182">
    <property type="entry name" value="GNAT_dom"/>
</dbReference>
<sequence length="146" mass="16953">MAVINMKIRPMIAQDKPALAEIYRRDRERDFPWVAHPQLSDFERDSANESVFVAEIDGEIVGFVSLYRVMNFIHLLFVSPDYRHQGVGHALLEAMRQEATGMLTLKCVIKNEAALQFYAQEGFSIRREDWLAFPANYTLQDNHYTE</sequence>
<comment type="caution">
    <text evidence="4">The sequence shown here is derived from an EMBL/GenBank/DDBJ whole genome shotgun (WGS) entry which is preliminary data.</text>
</comment>